<accession>A0A7M5XAA3</accession>
<evidence type="ECO:0000256" key="5">
    <source>
        <dbReference type="ARBA" id="ARBA00023004"/>
    </source>
</evidence>
<dbReference type="PRINTS" id="PR00463">
    <property type="entry name" value="EP450I"/>
</dbReference>
<dbReference type="Gene3D" id="1.10.630.10">
    <property type="entry name" value="Cytochrome P450"/>
    <property type="match status" value="1"/>
</dbReference>
<reference evidence="9" key="1">
    <citation type="submission" date="2021-01" db="UniProtKB">
        <authorList>
            <consortium name="EnsemblMetazoa"/>
        </authorList>
    </citation>
    <scope>IDENTIFICATION</scope>
</reference>
<feature type="binding site" description="axial binding residue" evidence="7">
    <location>
        <position position="472"/>
    </location>
    <ligand>
        <name>heme</name>
        <dbReference type="ChEBI" id="CHEBI:30413"/>
    </ligand>
    <ligandPart>
        <name>Fe</name>
        <dbReference type="ChEBI" id="CHEBI:18248"/>
    </ligandPart>
</feature>
<evidence type="ECO:0000256" key="8">
    <source>
        <dbReference type="SAM" id="Phobius"/>
    </source>
</evidence>
<keyword evidence="8" id="KW-0812">Transmembrane</keyword>
<keyword evidence="10" id="KW-1185">Reference proteome</keyword>
<evidence type="ECO:0000313" key="10">
    <source>
        <dbReference type="Proteomes" id="UP000594262"/>
    </source>
</evidence>
<keyword evidence="3 7" id="KW-0479">Metal-binding</keyword>
<dbReference type="GO" id="GO:0020037">
    <property type="term" value="F:heme binding"/>
    <property type="evidence" value="ECO:0007669"/>
    <property type="project" value="InterPro"/>
</dbReference>
<evidence type="ECO:0008006" key="11">
    <source>
        <dbReference type="Google" id="ProtNLM"/>
    </source>
</evidence>
<name>A0A7M5XAA3_9CNID</name>
<dbReference type="InterPro" id="IPR036396">
    <property type="entry name" value="Cyt_P450_sf"/>
</dbReference>
<comment type="similarity">
    <text evidence="1">Belongs to the cytochrome P450 family.</text>
</comment>
<evidence type="ECO:0000256" key="7">
    <source>
        <dbReference type="PIRSR" id="PIRSR602401-1"/>
    </source>
</evidence>
<keyword evidence="8" id="KW-0472">Membrane</keyword>
<proteinExistence type="inferred from homology"/>
<comment type="cofactor">
    <cofactor evidence="7">
        <name>heme</name>
        <dbReference type="ChEBI" id="CHEBI:30413"/>
    </cofactor>
</comment>
<dbReference type="PANTHER" id="PTHR24291:SF50">
    <property type="entry name" value="BIFUNCTIONAL ALBAFLAVENONE MONOOXYGENASE_TERPENE SYNTHASE"/>
    <property type="match status" value="1"/>
</dbReference>
<keyword evidence="5 7" id="KW-0408">Iron</keyword>
<dbReference type="SUPFAM" id="SSF48264">
    <property type="entry name" value="Cytochrome P450"/>
    <property type="match status" value="1"/>
</dbReference>
<dbReference type="InterPro" id="IPR001128">
    <property type="entry name" value="Cyt_P450"/>
</dbReference>
<protein>
    <recommendedName>
        <fullName evidence="11">Cytochrome P450</fullName>
    </recommendedName>
</protein>
<evidence type="ECO:0000313" key="9">
    <source>
        <dbReference type="EnsemblMetazoa" id="CLYHEMP020031.2"/>
    </source>
</evidence>
<organism evidence="9 10">
    <name type="scientific">Clytia hemisphaerica</name>
    <dbReference type="NCBI Taxonomy" id="252671"/>
    <lineage>
        <taxon>Eukaryota</taxon>
        <taxon>Metazoa</taxon>
        <taxon>Cnidaria</taxon>
        <taxon>Hydrozoa</taxon>
        <taxon>Hydroidolina</taxon>
        <taxon>Leptothecata</taxon>
        <taxon>Obeliida</taxon>
        <taxon>Clytiidae</taxon>
        <taxon>Clytia</taxon>
    </lineage>
</organism>
<evidence type="ECO:0000256" key="6">
    <source>
        <dbReference type="ARBA" id="ARBA00023033"/>
    </source>
</evidence>
<dbReference type="InterPro" id="IPR050196">
    <property type="entry name" value="Cytochrome_P450_Monoox"/>
</dbReference>
<dbReference type="GO" id="GO:0005506">
    <property type="term" value="F:iron ion binding"/>
    <property type="evidence" value="ECO:0007669"/>
    <property type="project" value="InterPro"/>
</dbReference>
<evidence type="ECO:0000256" key="3">
    <source>
        <dbReference type="ARBA" id="ARBA00022723"/>
    </source>
</evidence>
<evidence type="ECO:0000256" key="2">
    <source>
        <dbReference type="ARBA" id="ARBA00022617"/>
    </source>
</evidence>
<dbReference type="EnsemblMetazoa" id="CLYHEMT020031.2">
    <property type="protein sequence ID" value="CLYHEMP020031.2"/>
    <property type="gene ID" value="CLYHEMG020031"/>
</dbReference>
<dbReference type="PANTHER" id="PTHR24291">
    <property type="entry name" value="CYTOCHROME P450 FAMILY 4"/>
    <property type="match status" value="1"/>
</dbReference>
<dbReference type="PRINTS" id="PR00385">
    <property type="entry name" value="P450"/>
</dbReference>
<keyword evidence="8" id="KW-1133">Transmembrane helix</keyword>
<evidence type="ECO:0000256" key="4">
    <source>
        <dbReference type="ARBA" id="ARBA00023002"/>
    </source>
</evidence>
<dbReference type="Pfam" id="PF00067">
    <property type="entry name" value="p450"/>
    <property type="match status" value="1"/>
</dbReference>
<keyword evidence="6" id="KW-0503">Monooxygenase</keyword>
<dbReference type="OrthoDB" id="1470350at2759"/>
<dbReference type="Proteomes" id="UP000594262">
    <property type="component" value="Unplaced"/>
</dbReference>
<keyword evidence="4" id="KW-0560">Oxidoreductase</keyword>
<dbReference type="GO" id="GO:0004497">
    <property type="term" value="F:monooxygenase activity"/>
    <property type="evidence" value="ECO:0007669"/>
    <property type="project" value="UniProtKB-KW"/>
</dbReference>
<evidence type="ECO:0000256" key="1">
    <source>
        <dbReference type="ARBA" id="ARBA00010617"/>
    </source>
</evidence>
<dbReference type="AlphaFoldDB" id="A0A7M5XAA3"/>
<sequence>QMFDKVMFNLFIYRAFLSFLSVHLSKMLELVIYIFTSILALLLSYLLYERVTSKTNHIPQPWSWPFLKHYPYFVEKDHVKLYADFAEPFRKAGKEFFRVNNLSLPEQVVLLNPEHPKLVLGRPDLFVRSRALNDVIPFFEHGLLNVRGDQHRRQKKLLSQAFTPAMLSKYLAASNKVGNDKIQKWHDLAKQHTDDTIHAPAALIDVLADYTDIAFTVASKSLVYMPEQDYQEFTKALLGVTDLLKDGTFWKVLFAKIPFVKYLPFGTDGARQKSIKMIDTSIRKVIEKKRQMIINSEEGSDDNDLVGICIRGQLDQSKIDETPLTDLEIRDNLVTFLIGAFDTTSSCLTWTTYAIAKHPDIQKKLREEINQVVEDFDNVTYTDIANLKYLDMVIKESLRYYNASIRVGRLAAQDCHIGDTWIPKGQMIKTVFSLFHMNEKTFPEPEKFDPERFREPVKIGSWLAFGYGPYSCIGKKFALNEIKTVLVKVVANFQLSLKNEPKLNRRIKVGLFNEEPIHVLIQPTKRQE</sequence>
<keyword evidence="2 7" id="KW-0349">Heme</keyword>
<dbReference type="InterPro" id="IPR002401">
    <property type="entry name" value="Cyt_P450_E_grp-I"/>
</dbReference>
<feature type="transmembrane region" description="Helical" evidence="8">
    <location>
        <begin position="30"/>
        <end position="48"/>
    </location>
</feature>
<dbReference type="GO" id="GO:0016705">
    <property type="term" value="F:oxidoreductase activity, acting on paired donors, with incorporation or reduction of molecular oxygen"/>
    <property type="evidence" value="ECO:0007669"/>
    <property type="project" value="InterPro"/>
</dbReference>